<evidence type="ECO:0000313" key="2">
    <source>
        <dbReference type="EnsemblMetazoa" id="CLYHEMP017876.1"/>
    </source>
</evidence>
<dbReference type="PANTHER" id="PTHR33096">
    <property type="entry name" value="CXC2 DOMAIN-CONTAINING PROTEIN"/>
    <property type="match status" value="1"/>
</dbReference>
<organism evidence="2 3">
    <name type="scientific">Clytia hemisphaerica</name>
    <dbReference type="NCBI Taxonomy" id="252671"/>
    <lineage>
        <taxon>Eukaryota</taxon>
        <taxon>Metazoa</taxon>
        <taxon>Cnidaria</taxon>
        <taxon>Hydrozoa</taxon>
        <taxon>Hydroidolina</taxon>
        <taxon>Leptothecata</taxon>
        <taxon>Obeliida</taxon>
        <taxon>Clytiidae</taxon>
        <taxon>Clytia</taxon>
    </lineage>
</organism>
<evidence type="ECO:0000313" key="3">
    <source>
        <dbReference type="Proteomes" id="UP000594262"/>
    </source>
</evidence>
<name>A0A7M5X692_9CNID</name>
<dbReference type="OrthoDB" id="5986555at2759"/>
<dbReference type="EnsemblMetazoa" id="CLYHEMT017876.1">
    <property type="protein sequence ID" value="CLYHEMP017876.1"/>
    <property type="gene ID" value="CLYHEMG017876"/>
</dbReference>
<evidence type="ECO:0000256" key="1">
    <source>
        <dbReference type="SAM" id="MobiDB-lite"/>
    </source>
</evidence>
<protein>
    <submittedName>
        <fullName evidence="2">Uncharacterized protein</fullName>
    </submittedName>
</protein>
<dbReference type="Proteomes" id="UP000594262">
    <property type="component" value="Unplaced"/>
</dbReference>
<proteinExistence type="predicted"/>
<feature type="region of interest" description="Disordered" evidence="1">
    <location>
        <begin position="368"/>
        <end position="402"/>
    </location>
</feature>
<feature type="compositionally biased region" description="Acidic residues" evidence="1">
    <location>
        <begin position="368"/>
        <end position="393"/>
    </location>
</feature>
<dbReference type="RefSeq" id="XP_066930975.1">
    <property type="nucleotide sequence ID" value="XM_067074874.1"/>
</dbReference>
<dbReference type="PANTHER" id="PTHR33096:SF1">
    <property type="entry name" value="CXC1-LIKE CYSTEINE CLUSTER ASSOCIATED WITH KDZ TRANSPOSASES DOMAIN-CONTAINING PROTEIN"/>
    <property type="match status" value="1"/>
</dbReference>
<sequence>MDGEHMERLWSYLRSFSKITKEMTPAHRTDLLSDALMHFGSKKMGSIGSHLVFLYHKANETLTSCESEIQAICSGLPVVVNEETIKSWKVEEDTMAHKPQSQEIDLFDWQHSYYCKLREYNKEVSLVMLSTMTSDIEVHKQKVKRLDRALVSLEKKYEIRSRWTVSSPEYKAQHVKYIKIKSSEMTTTLYHRCSERLMLLALKKRYADGSAIATRLSKQINKACTEIKNILASYNSINSEVSNAFETIQYTVVLDVKSSFYDQINFVSQARSSVVAGSVIKTLIQFYIRKQRALEEVLLVKKDMENTLLYWEKQTELLFTAANLKSSFGTKYLLHERLYALGEFIEELKKLFSPIIDGSTDNELLDEESLIEDDQCTDESSDDENVSDTEEMTDNVHQDFYI</sequence>
<dbReference type="AlphaFoldDB" id="A0A7M5X692"/>
<accession>A0A7M5X692</accession>
<dbReference type="GeneID" id="136818545"/>
<keyword evidence="3" id="KW-1185">Reference proteome</keyword>
<reference evidence="2" key="1">
    <citation type="submission" date="2021-01" db="UniProtKB">
        <authorList>
            <consortium name="EnsemblMetazoa"/>
        </authorList>
    </citation>
    <scope>IDENTIFICATION</scope>
</reference>